<dbReference type="GeneID" id="101456060"/>
<dbReference type="Pfam" id="PF00001">
    <property type="entry name" value="7tm_1"/>
    <property type="match status" value="1"/>
</dbReference>
<feature type="transmembrane region" description="Helical" evidence="11">
    <location>
        <begin position="430"/>
        <end position="455"/>
    </location>
</feature>
<evidence type="ECO:0000256" key="2">
    <source>
        <dbReference type="ARBA" id="ARBA00010663"/>
    </source>
</evidence>
<dbReference type="PROSITE" id="PS50262">
    <property type="entry name" value="G_PROTEIN_RECEP_F1_2"/>
    <property type="match status" value="1"/>
</dbReference>
<keyword evidence="6 11" id="KW-0472">Membrane</keyword>
<organism evidence="13">
    <name type="scientific">Ceratitis capitata</name>
    <name type="common">Mediterranean fruit fly</name>
    <name type="synonym">Tephritis capitata</name>
    <dbReference type="NCBI Taxonomy" id="7213"/>
    <lineage>
        <taxon>Eukaryota</taxon>
        <taxon>Metazoa</taxon>
        <taxon>Ecdysozoa</taxon>
        <taxon>Arthropoda</taxon>
        <taxon>Hexapoda</taxon>
        <taxon>Insecta</taxon>
        <taxon>Pterygota</taxon>
        <taxon>Neoptera</taxon>
        <taxon>Endopterygota</taxon>
        <taxon>Diptera</taxon>
        <taxon>Brachycera</taxon>
        <taxon>Muscomorpha</taxon>
        <taxon>Tephritoidea</taxon>
        <taxon>Tephritidae</taxon>
        <taxon>Ceratitis</taxon>
        <taxon>Ceratitis</taxon>
    </lineage>
</organism>
<dbReference type="SUPFAM" id="SSF81321">
    <property type="entry name" value="Family A G protein-coupled receptor-like"/>
    <property type="match status" value="1"/>
</dbReference>
<dbReference type="InterPro" id="IPR000611">
    <property type="entry name" value="NPY_rcpt"/>
</dbReference>
<feature type="transmembrane region" description="Helical" evidence="11">
    <location>
        <begin position="484"/>
        <end position="509"/>
    </location>
</feature>
<keyword evidence="3 9" id="KW-0812">Transmembrane</keyword>
<dbReference type="SMART" id="SM01381">
    <property type="entry name" value="7TM_GPCR_Srsx"/>
    <property type="match status" value="1"/>
</dbReference>
<dbReference type="EMBL" id="GAMC01010685">
    <property type="protein sequence ID" value="JAB95870.1"/>
    <property type="molecule type" value="mRNA"/>
</dbReference>
<protein>
    <submittedName>
        <fullName evidence="13">Neuropeptide FF receptor 2</fullName>
    </submittedName>
</protein>
<dbReference type="PRINTS" id="PR00237">
    <property type="entry name" value="GPCRRHODOPSN"/>
</dbReference>
<feature type="region of interest" description="Disordered" evidence="10">
    <location>
        <begin position="583"/>
        <end position="605"/>
    </location>
</feature>
<feature type="transmembrane region" description="Helical" evidence="11">
    <location>
        <begin position="269"/>
        <end position="290"/>
    </location>
</feature>
<evidence type="ECO:0000256" key="9">
    <source>
        <dbReference type="RuleBase" id="RU000688"/>
    </source>
</evidence>
<evidence type="ECO:0000256" key="5">
    <source>
        <dbReference type="ARBA" id="ARBA00023040"/>
    </source>
</evidence>
<dbReference type="CDD" id="cd14993">
    <property type="entry name" value="7tmA_CCKR-like"/>
    <property type="match status" value="1"/>
</dbReference>
<feature type="domain" description="G-protein coupled receptors family 1 profile" evidence="12">
    <location>
        <begin position="281"/>
        <end position="545"/>
    </location>
</feature>
<dbReference type="OrthoDB" id="5975505at2759"/>
<evidence type="ECO:0000256" key="6">
    <source>
        <dbReference type="ARBA" id="ARBA00023136"/>
    </source>
</evidence>
<accession>W8C2A8</accession>
<feature type="transmembrane region" description="Helical" evidence="11">
    <location>
        <begin position="302"/>
        <end position="322"/>
    </location>
</feature>
<reference evidence="13" key="2">
    <citation type="journal article" date="2014" name="BMC Genomics">
        <title>A genomic perspective to assessing quality of mass-reared SIT flies used in Mediterranean fruit fly (Ceratitis capitata) eradication in California.</title>
        <authorList>
            <person name="Calla B."/>
            <person name="Hall B."/>
            <person name="Hou S."/>
            <person name="Geib S.M."/>
        </authorList>
    </citation>
    <scope>NUCLEOTIDE SEQUENCE</scope>
</reference>
<evidence type="ECO:0000256" key="11">
    <source>
        <dbReference type="SAM" id="Phobius"/>
    </source>
</evidence>
<dbReference type="PROSITE" id="PS00237">
    <property type="entry name" value="G_PROTEIN_RECEP_F1_1"/>
    <property type="match status" value="1"/>
</dbReference>
<proteinExistence type="evidence at transcript level"/>
<dbReference type="AlphaFoldDB" id="W8C2A8"/>
<evidence type="ECO:0000256" key="7">
    <source>
        <dbReference type="ARBA" id="ARBA00023170"/>
    </source>
</evidence>
<sequence>MVASADPQNILQKLKKYKHLNGTNLLKPLRQRTLDITSKYDSINQKPTIDATNNLQQTQQFNDIDATTIANASNLADEHENRTNDFLDLILNPEYVDQFTEMNNDLLLHTVNGTTQNEVNTSFAALNLNNKHMPPPAGALSTLLTKNSTSLHLNSPPSSLVVDTLLGPVMTTATATITGSTNALRSEDLLLGHIPPDTESGSTLTSFYANLLADISPSSSTFTAAVETVAPPTVLMPTSDNDTVYWEPGSADFDVLYRHSLSMTIVYCFAYIAVFLVGLVGNSFVIAVVLRAPRMRTVTNYFIVNLAIADILVIVFCLPATLMSNIFVPWMLGWLMCKTVPYIQGVSVAASVYSLIAVSLDRFIAIWWPLKQMTKSRARFMILCIWLIALSSTIPWLLYFDLVPAAESFPAPPNLYLCQEVWPPGSNGNLYFLLAHLVACYLLPMSLITLCYVLIWIKVSTRSIPGDSKDAQMDRMQQKSKVKVIKMLVAVVILFVLSWLPLYVIFARIKFGGELSQEESEILYKVTPFAQWLGSSNSCINPILYAFFNKKYRRGFAAIIQSRSCCARIRYYDNVAIASSTTSTRKSSHYHQNSSRKSPSSPGLRKTNAVSYIYEHQSLRRHHHNAMLKQDSNLSQQMLLKQDSHGSRQFLIKQESASSDGSRRLLCQQDSNGSKISLSKQDSIVSYMDAKRAGLDKGQDSCSTQDNMSIDSRRGTSFKLDASHNYGSPSTSAAMLEYKRQKFVKQDSVISFVDQRPEPRRHQLVKQDSVISFADQRRGVLNKQDSIIACHNRPGDGIGHHVSILKKTEASLGGALASPRRNIELYE</sequence>
<evidence type="ECO:0000256" key="10">
    <source>
        <dbReference type="SAM" id="MobiDB-lite"/>
    </source>
</evidence>
<dbReference type="PANTHER" id="PTHR45695">
    <property type="entry name" value="LEUCOKININ RECEPTOR-RELATED"/>
    <property type="match status" value="1"/>
</dbReference>
<dbReference type="GO" id="GO:0005886">
    <property type="term" value="C:plasma membrane"/>
    <property type="evidence" value="ECO:0007669"/>
    <property type="project" value="TreeGrafter"/>
</dbReference>
<dbReference type="PANTHER" id="PTHR45695:SF22">
    <property type="entry name" value="G-PROTEIN COUPLED RECEPTORS FAMILY 1 PROFILE DOMAIN-CONTAINING PROTEIN"/>
    <property type="match status" value="1"/>
</dbReference>
<feature type="transmembrane region" description="Helical" evidence="11">
    <location>
        <begin position="342"/>
        <end position="368"/>
    </location>
</feature>
<evidence type="ECO:0000259" key="12">
    <source>
        <dbReference type="PROSITE" id="PS50262"/>
    </source>
</evidence>
<evidence type="ECO:0000313" key="13">
    <source>
        <dbReference type="EMBL" id="JAB95869.1"/>
    </source>
</evidence>
<evidence type="ECO:0000256" key="3">
    <source>
        <dbReference type="ARBA" id="ARBA00022692"/>
    </source>
</evidence>
<gene>
    <name evidence="13" type="primary">NPFF2</name>
</gene>
<evidence type="ECO:0000256" key="1">
    <source>
        <dbReference type="ARBA" id="ARBA00004141"/>
    </source>
</evidence>
<evidence type="ECO:0000256" key="4">
    <source>
        <dbReference type="ARBA" id="ARBA00022989"/>
    </source>
</evidence>
<reference evidence="13" key="1">
    <citation type="submission" date="2013-07" db="EMBL/GenBank/DDBJ databases">
        <authorList>
            <person name="Geib S."/>
        </authorList>
    </citation>
    <scope>NUCLEOTIDE SEQUENCE</scope>
</reference>
<dbReference type="EMBL" id="GAMC01010686">
    <property type="protein sequence ID" value="JAB95869.1"/>
    <property type="molecule type" value="mRNA"/>
</dbReference>
<dbReference type="PRINTS" id="PR01012">
    <property type="entry name" value="NRPEPTIDEYR"/>
</dbReference>
<keyword evidence="8 9" id="KW-0807">Transducer</keyword>
<evidence type="ECO:0000256" key="8">
    <source>
        <dbReference type="ARBA" id="ARBA00023224"/>
    </source>
</evidence>
<dbReference type="InterPro" id="IPR017452">
    <property type="entry name" value="GPCR_Rhodpsn_7TM"/>
</dbReference>
<keyword evidence="5 9" id="KW-0297">G-protein coupled receptor</keyword>
<feature type="transmembrane region" description="Helical" evidence="11">
    <location>
        <begin position="380"/>
        <end position="400"/>
    </location>
</feature>
<dbReference type="InterPro" id="IPR000276">
    <property type="entry name" value="GPCR_Rhodpsn"/>
</dbReference>
<dbReference type="Gene3D" id="1.20.1070.10">
    <property type="entry name" value="Rhodopsin 7-helix transmembrane proteins"/>
    <property type="match status" value="1"/>
</dbReference>
<feature type="compositionally biased region" description="Polar residues" evidence="10">
    <location>
        <begin position="583"/>
        <end position="601"/>
    </location>
</feature>
<comment type="similarity">
    <text evidence="2 9">Belongs to the G-protein coupled receptor 1 family.</text>
</comment>
<dbReference type="GO" id="GO:0004983">
    <property type="term" value="F:neuropeptide Y receptor activity"/>
    <property type="evidence" value="ECO:0007669"/>
    <property type="project" value="InterPro"/>
</dbReference>
<name>W8C2A8_CERCA</name>
<dbReference type="FunFam" id="1.20.1070.10:FF:000317">
    <property type="entry name" value="Neuropeptide FF receptor"/>
    <property type="match status" value="1"/>
</dbReference>
<keyword evidence="4 11" id="KW-1133">Transmembrane helix</keyword>
<keyword evidence="7 9" id="KW-0675">Receptor</keyword>
<dbReference type="KEGG" id="ccat:101456060"/>
<comment type="subcellular location">
    <subcellularLocation>
        <location evidence="1">Membrane</location>
        <topology evidence="1">Multi-pass membrane protein</topology>
    </subcellularLocation>
</comment>